<organism evidence="3 4">
    <name type="scientific">Chelatococcus sambhunathii</name>
    <dbReference type="NCBI Taxonomy" id="363953"/>
    <lineage>
        <taxon>Bacteria</taxon>
        <taxon>Pseudomonadati</taxon>
        <taxon>Pseudomonadota</taxon>
        <taxon>Alphaproteobacteria</taxon>
        <taxon>Hyphomicrobiales</taxon>
        <taxon>Chelatococcaceae</taxon>
        <taxon>Chelatococcus</taxon>
    </lineage>
</organism>
<evidence type="ECO:0000256" key="1">
    <source>
        <dbReference type="SAM" id="MobiDB-lite"/>
    </source>
</evidence>
<sequence>MRFVTVLTVLVALGFASVFALATFVSPRTREMTVDIPSQRLKAQPVAAAAQPPAKTAGAEAGAGGASTTR</sequence>
<keyword evidence="2" id="KW-0732">Signal</keyword>
<evidence type="ECO:0000256" key="2">
    <source>
        <dbReference type="SAM" id="SignalP"/>
    </source>
</evidence>
<accession>A0ABU1DKX2</accession>
<dbReference type="EMBL" id="JADBEO010000074">
    <property type="protein sequence ID" value="MDR4308797.1"/>
    <property type="molecule type" value="Genomic_DNA"/>
</dbReference>
<proteinExistence type="predicted"/>
<keyword evidence="4" id="KW-1185">Reference proteome</keyword>
<evidence type="ECO:0000313" key="3">
    <source>
        <dbReference type="EMBL" id="MDR4308797.1"/>
    </source>
</evidence>
<feature type="region of interest" description="Disordered" evidence="1">
    <location>
        <begin position="45"/>
        <end position="70"/>
    </location>
</feature>
<comment type="caution">
    <text evidence="3">The sequence shown here is derived from an EMBL/GenBank/DDBJ whole genome shotgun (WGS) entry which is preliminary data.</text>
</comment>
<reference evidence="3" key="1">
    <citation type="submission" date="2020-10" db="EMBL/GenBank/DDBJ databases">
        <authorList>
            <person name="Abbas A."/>
            <person name="Razzaq R."/>
            <person name="Waqas M."/>
            <person name="Abbas N."/>
            <person name="Nielsen T.K."/>
            <person name="Hansen L.H."/>
            <person name="Hussain S."/>
            <person name="Shahid M."/>
        </authorList>
    </citation>
    <scope>NUCLEOTIDE SEQUENCE</scope>
    <source>
        <strain evidence="3">S14</strain>
    </source>
</reference>
<evidence type="ECO:0000313" key="4">
    <source>
        <dbReference type="Proteomes" id="UP001181622"/>
    </source>
</evidence>
<feature type="signal peptide" evidence="2">
    <location>
        <begin position="1"/>
        <end position="22"/>
    </location>
</feature>
<gene>
    <name evidence="3" type="ORF">IHQ68_19420</name>
</gene>
<feature type="compositionally biased region" description="Low complexity" evidence="1">
    <location>
        <begin position="45"/>
        <end position="60"/>
    </location>
</feature>
<feature type="chain" id="PRO_5046078236" evidence="2">
    <location>
        <begin position="23"/>
        <end position="70"/>
    </location>
</feature>
<feature type="compositionally biased region" description="Gly residues" evidence="1">
    <location>
        <begin position="61"/>
        <end position="70"/>
    </location>
</feature>
<protein>
    <submittedName>
        <fullName evidence="3">Uncharacterized protein</fullName>
    </submittedName>
</protein>
<dbReference type="Proteomes" id="UP001181622">
    <property type="component" value="Unassembled WGS sequence"/>
</dbReference>
<dbReference type="RefSeq" id="WP_309394840.1">
    <property type="nucleotide sequence ID" value="NZ_JADBEO010000074.1"/>
</dbReference>
<name>A0ABU1DKX2_9HYPH</name>